<comment type="caution">
    <text evidence="2">The sequence shown here is derived from an EMBL/GenBank/DDBJ whole genome shotgun (WGS) entry which is preliminary data.</text>
</comment>
<keyword evidence="1" id="KW-1133">Transmembrane helix</keyword>
<feature type="transmembrane region" description="Helical" evidence="1">
    <location>
        <begin position="51"/>
        <end position="72"/>
    </location>
</feature>
<evidence type="ECO:0000313" key="2">
    <source>
        <dbReference type="EMBL" id="MBC8177470.1"/>
    </source>
</evidence>
<evidence type="ECO:0000256" key="1">
    <source>
        <dbReference type="SAM" id="Phobius"/>
    </source>
</evidence>
<proteinExistence type="predicted"/>
<dbReference type="AlphaFoldDB" id="A0A8J6T350"/>
<evidence type="ECO:0000313" key="3">
    <source>
        <dbReference type="Proteomes" id="UP000650524"/>
    </source>
</evidence>
<gene>
    <name evidence="2" type="ORF">H8E19_08700</name>
</gene>
<sequence length="91" mass="10216">MGSAFLNNRNLRKHFKWTEDIAIVSQLGLTMAGSILFCFAIGYYLDKWLNTKGLFITLFIILGIIGGGYTVYRQIMEITQKDGDNKSESGS</sequence>
<protein>
    <submittedName>
        <fullName evidence="2">AtpZ/AtpI family protein</fullName>
    </submittedName>
</protein>
<reference evidence="2 3" key="1">
    <citation type="submission" date="2020-08" db="EMBL/GenBank/DDBJ databases">
        <title>Bridging the membrane lipid divide: bacteria of the FCB group superphylum have the potential to synthesize archaeal ether lipids.</title>
        <authorList>
            <person name="Villanueva L."/>
            <person name="Von Meijenfeldt F.A.B."/>
            <person name="Westbye A.B."/>
            <person name="Yadav S."/>
            <person name="Hopmans E.C."/>
            <person name="Dutilh B.E."/>
            <person name="Sinninghe Damste J.S."/>
        </authorList>
    </citation>
    <scope>NUCLEOTIDE SEQUENCE [LARGE SCALE GENOMIC DNA]</scope>
    <source>
        <strain evidence="2">NIOZ-UU27</strain>
    </source>
</reference>
<dbReference type="InterPro" id="IPR032820">
    <property type="entry name" value="ATPase_put"/>
</dbReference>
<keyword evidence="1" id="KW-0812">Transmembrane</keyword>
<organism evidence="2 3">
    <name type="scientific">Candidatus Desulfacyla euxinica</name>
    <dbReference type="NCBI Taxonomy" id="2841693"/>
    <lineage>
        <taxon>Bacteria</taxon>
        <taxon>Deltaproteobacteria</taxon>
        <taxon>Candidatus Desulfacyla</taxon>
    </lineage>
</organism>
<dbReference type="Pfam" id="PF09527">
    <property type="entry name" value="ATPase_gene1"/>
    <property type="match status" value="1"/>
</dbReference>
<name>A0A8J6T350_9DELT</name>
<feature type="transmembrane region" description="Helical" evidence="1">
    <location>
        <begin position="21"/>
        <end position="45"/>
    </location>
</feature>
<dbReference type="EMBL" id="JACNJD010000211">
    <property type="protein sequence ID" value="MBC8177470.1"/>
    <property type="molecule type" value="Genomic_DNA"/>
</dbReference>
<dbReference type="Proteomes" id="UP000650524">
    <property type="component" value="Unassembled WGS sequence"/>
</dbReference>
<keyword evidence="1" id="KW-0472">Membrane</keyword>
<accession>A0A8J6T350</accession>